<keyword evidence="6" id="KW-1133">Transmembrane helix</keyword>
<comment type="similarity">
    <text evidence="1">Belongs to the protein-tyrosine phosphatase family.</text>
</comment>
<keyword evidence="4" id="KW-0904">Protein phosphatase</keyword>
<dbReference type="SUPFAM" id="SSF49265">
    <property type="entry name" value="Fibronectin type III"/>
    <property type="match status" value="1"/>
</dbReference>
<dbReference type="Gene3D" id="2.60.40.10">
    <property type="entry name" value="Immunoglobulins"/>
    <property type="match status" value="1"/>
</dbReference>
<dbReference type="InterPro" id="IPR050348">
    <property type="entry name" value="Protein-Tyr_Phosphatase"/>
</dbReference>
<keyword evidence="10" id="KW-1185">Reference proteome</keyword>
<evidence type="ECO:0000256" key="5">
    <source>
        <dbReference type="ARBA" id="ARBA00051722"/>
    </source>
</evidence>
<dbReference type="Pfam" id="PF00102">
    <property type="entry name" value="Y_phosphatase"/>
    <property type="match status" value="2"/>
</dbReference>
<dbReference type="GO" id="GO:0004725">
    <property type="term" value="F:protein tyrosine phosphatase activity"/>
    <property type="evidence" value="ECO:0007669"/>
    <property type="project" value="UniProtKB-EC"/>
</dbReference>
<dbReference type="InterPro" id="IPR000387">
    <property type="entry name" value="Tyr_Pase_dom"/>
</dbReference>
<dbReference type="PROSITE" id="PS00383">
    <property type="entry name" value="TYR_PHOSPHATASE_1"/>
    <property type="match status" value="2"/>
</dbReference>
<evidence type="ECO:0000313" key="10">
    <source>
        <dbReference type="Proteomes" id="UP001208570"/>
    </source>
</evidence>
<dbReference type="Proteomes" id="UP001208570">
    <property type="component" value="Unassembled WGS sequence"/>
</dbReference>
<dbReference type="InterPro" id="IPR013783">
    <property type="entry name" value="Ig-like_fold"/>
</dbReference>
<proteinExistence type="inferred from homology"/>
<evidence type="ECO:0000256" key="6">
    <source>
        <dbReference type="SAM" id="Phobius"/>
    </source>
</evidence>
<feature type="domain" description="Tyrosine specific protein phosphatases" evidence="8">
    <location>
        <begin position="658"/>
        <end position="729"/>
    </location>
</feature>
<dbReference type="FunFam" id="3.90.190.10:FF:000102">
    <property type="entry name" value="Receptor-type tyrosine-protein phosphatase"/>
    <property type="match status" value="2"/>
</dbReference>
<dbReference type="CDD" id="cd00047">
    <property type="entry name" value="PTPc"/>
    <property type="match status" value="1"/>
</dbReference>
<evidence type="ECO:0000256" key="2">
    <source>
        <dbReference type="ARBA" id="ARBA00013064"/>
    </source>
</evidence>
<dbReference type="SUPFAM" id="SSF52799">
    <property type="entry name" value="(Phosphotyrosine protein) phosphatases II"/>
    <property type="match status" value="2"/>
</dbReference>
<comment type="catalytic activity">
    <reaction evidence="5">
        <text>O-phospho-L-tyrosyl-[protein] + H2O = L-tyrosyl-[protein] + phosphate</text>
        <dbReference type="Rhea" id="RHEA:10684"/>
        <dbReference type="Rhea" id="RHEA-COMP:10136"/>
        <dbReference type="Rhea" id="RHEA-COMP:20101"/>
        <dbReference type="ChEBI" id="CHEBI:15377"/>
        <dbReference type="ChEBI" id="CHEBI:43474"/>
        <dbReference type="ChEBI" id="CHEBI:46858"/>
        <dbReference type="ChEBI" id="CHEBI:61978"/>
        <dbReference type="EC" id="3.1.3.48"/>
    </reaction>
</comment>
<dbReference type="PANTHER" id="PTHR19134:SF562">
    <property type="entry name" value="PROTEIN-TYROSINE-PHOSPHATASE"/>
    <property type="match status" value="1"/>
</dbReference>
<feature type="domain" description="Tyrosine specific protein phosphatases" evidence="8">
    <location>
        <begin position="950"/>
        <end position="1029"/>
    </location>
</feature>
<dbReference type="InterPro" id="IPR029021">
    <property type="entry name" value="Prot-tyrosine_phosphatase-like"/>
</dbReference>
<protein>
    <recommendedName>
        <fullName evidence="2">protein-tyrosine-phosphatase</fullName>
        <ecNumber evidence="2">3.1.3.48</ecNumber>
    </recommendedName>
</protein>
<evidence type="ECO:0000259" key="8">
    <source>
        <dbReference type="PROSITE" id="PS50056"/>
    </source>
</evidence>
<keyword evidence="6" id="KW-0472">Membrane</keyword>
<dbReference type="InterPro" id="IPR003595">
    <property type="entry name" value="Tyr_Pase_cat"/>
</dbReference>
<evidence type="ECO:0000313" key="9">
    <source>
        <dbReference type="EMBL" id="KAK2143472.1"/>
    </source>
</evidence>
<dbReference type="SMART" id="SM00404">
    <property type="entry name" value="PTPc_motif"/>
    <property type="match status" value="2"/>
</dbReference>
<dbReference type="Gene3D" id="2.170.300.10">
    <property type="entry name" value="Tie2 ligand-binding domain superfamily"/>
    <property type="match status" value="1"/>
</dbReference>
<evidence type="ECO:0000256" key="4">
    <source>
        <dbReference type="ARBA" id="ARBA00022912"/>
    </source>
</evidence>
<dbReference type="PANTHER" id="PTHR19134">
    <property type="entry name" value="RECEPTOR-TYPE TYROSINE-PROTEIN PHOSPHATASE"/>
    <property type="match status" value="1"/>
</dbReference>
<feature type="transmembrane region" description="Helical" evidence="6">
    <location>
        <begin position="350"/>
        <end position="376"/>
    </location>
</feature>
<dbReference type="AlphaFoldDB" id="A0AAD9IYX5"/>
<dbReference type="EC" id="3.1.3.48" evidence="2"/>
<name>A0AAD9IYX5_9ANNE</name>
<dbReference type="EMBL" id="JAODUP010000839">
    <property type="protein sequence ID" value="KAK2143472.1"/>
    <property type="molecule type" value="Genomic_DNA"/>
</dbReference>
<organism evidence="9 10">
    <name type="scientific">Paralvinella palmiformis</name>
    <dbReference type="NCBI Taxonomy" id="53620"/>
    <lineage>
        <taxon>Eukaryota</taxon>
        <taxon>Metazoa</taxon>
        <taxon>Spiralia</taxon>
        <taxon>Lophotrochozoa</taxon>
        <taxon>Annelida</taxon>
        <taxon>Polychaeta</taxon>
        <taxon>Sedentaria</taxon>
        <taxon>Canalipalpata</taxon>
        <taxon>Terebellida</taxon>
        <taxon>Terebelliformia</taxon>
        <taxon>Alvinellidae</taxon>
        <taxon>Paralvinella</taxon>
    </lineage>
</organism>
<keyword evidence="3" id="KW-0378">Hydrolase</keyword>
<evidence type="ECO:0000256" key="1">
    <source>
        <dbReference type="ARBA" id="ARBA00009580"/>
    </source>
</evidence>
<dbReference type="PROSITE" id="PS50056">
    <property type="entry name" value="TYR_PHOSPHATASE_2"/>
    <property type="match status" value="2"/>
</dbReference>
<dbReference type="PRINTS" id="PR00700">
    <property type="entry name" value="PRTYPHPHTASE"/>
</dbReference>
<comment type="caution">
    <text evidence="9">The sequence shown here is derived from an EMBL/GenBank/DDBJ whole genome shotgun (WGS) entry which is preliminary data.</text>
</comment>
<feature type="domain" description="Tyrosine-protein phosphatase" evidence="7">
    <location>
        <begin position="771"/>
        <end position="1038"/>
    </location>
</feature>
<accession>A0AAD9IYX5</accession>
<gene>
    <name evidence="9" type="ORF">LSH36_839g05106</name>
</gene>
<feature type="domain" description="Tyrosine-protein phosphatase" evidence="7">
    <location>
        <begin position="483"/>
        <end position="738"/>
    </location>
</feature>
<keyword evidence="6" id="KW-0812">Transmembrane</keyword>
<dbReference type="Gene3D" id="3.90.190.10">
    <property type="entry name" value="Protein tyrosine phosphatase superfamily"/>
    <property type="match status" value="2"/>
</dbReference>
<dbReference type="PROSITE" id="PS50055">
    <property type="entry name" value="TYR_PHOSPHATASE_PTP"/>
    <property type="match status" value="2"/>
</dbReference>
<evidence type="ECO:0000256" key="3">
    <source>
        <dbReference type="ARBA" id="ARBA00022801"/>
    </source>
</evidence>
<dbReference type="SMART" id="SM00194">
    <property type="entry name" value="PTPc"/>
    <property type="match status" value="2"/>
</dbReference>
<reference evidence="9" key="1">
    <citation type="journal article" date="2023" name="Mol. Biol. Evol.">
        <title>Third-Generation Sequencing Reveals the Adaptive Role of the Epigenome in Three Deep-Sea Polychaetes.</title>
        <authorList>
            <person name="Perez M."/>
            <person name="Aroh O."/>
            <person name="Sun Y."/>
            <person name="Lan Y."/>
            <person name="Juniper S.K."/>
            <person name="Young C.R."/>
            <person name="Angers B."/>
            <person name="Qian P.Y."/>
        </authorList>
    </citation>
    <scope>NUCLEOTIDE SEQUENCE</scope>
    <source>
        <strain evidence="9">P08H-3</strain>
    </source>
</reference>
<dbReference type="InterPro" id="IPR036116">
    <property type="entry name" value="FN3_sf"/>
</dbReference>
<dbReference type="InterPro" id="IPR016130">
    <property type="entry name" value="Tyr_Pase_AS"/>
</dbReference>
<dbReference type="InterPro" id="IPR000242">
    <property type="entry name" value="PTP_cat"/>
</dbReference>
<sequence>MLPRYVGDYVYYTWQQGDLAELSKYVVGGEHIPEKGEDEGCKFECHCAKKSECRGGRCSNGCQQAALGYNWGGPACQIECKPGSYGINCNERCGYCKTNNTCDKVNGHCLDGCQLWWTDDKCKTYIDKPTHGNETIEVLYASSNYMKIKWQKLNSLSLNLSQFYGYVVTYKESNRANYADFASRAHQSSSDTFIVDVTTLTFNTRYDIKVTPYREINGKRDLGSSYETLHERTTCIAPEKPLILNITVSNLGQPQIPNITVIYQSKVDLIPNCQEISNISLKYEVTEDGNFSQVALSLTDNAYTIIPNTEGRYEIWVTATNNEGYSSDSEMYTVEINVQELDEPESSKSLVIIASTSVMIILVVIISAVVAVVVFWKRRRGSTTDQQFVNEAFTKDEDKNKSGSRRRQTLVPPEEDLFNDITQKAFQSSKDNSMADVSVSEEQIVIKEDESVQAEDCLYANSAINVVNFEGYVEKRMAQIKTLSTEYDELPAPDMSRCLTAKRDENKDRNRFRKIYPYDETRVLLEGTSNNNDDYINATYITGFNKQKEYIATQGPKPNTLIDFWHMVWQENSNRIVMVANVLELGKKKVEPYWCERVGKSRIIGDFNVKTESLKTSADYDIRVVTVNKGDQYRTIRHFHFKTWEDKDKPQYGPHTLLAFMERVHYFDKHAQGPLIVHCSAGVGRTGTFIALDILQQMAVKNKTVDIYNCVDRLRRERMMMVQTKEQYIFLHKAVVEFIKHMNTSHNCNRFTQKFASVCDPQPDPEIMSSLKKELKHILDLKQTTGNQDKGGLTDENRNKNRNFGVIPGDSERLFISGSHGNYINAVAVDSFAVHNSKIVTQMPLPHTMGDFWKLVMEQNCQAVIMLNELQDHDANCGPYWPEEIGSKKCYDEVEVELLATDVDTEFIIIRDFRLKLIKKKSFAPPEVMTIKQFQLLSWPDKHKLPPQRKHLFDLMDQLQRWQQHQKIPLKEWKILVHCIDGGIRSGMFCGASFMLDRMKAEQDVNVSLSVRSVRRTRPQFFNSLVEYQFLYQMAVERLTESSEYVNTV</sequence>
<evidence type="ECO:0000259" key="7">
    <source>
        <dbReference type="PROSITE" id="PS50055"/>
    </source>
</evidence>